<accession>A0A520KTT3</accession>
<evidence type="ECO:0000313" key="1">
    <source>
        <dbReference type="EMBL" id="RZN65489.1"/>
    </source>
</evidence>
<sequence length="118" mass="14361">MITKRAKNLSSEQYFESGHKEIKIKYIANHYYIPLILSPDEKVGYIKHIIKTQSEERFINDLEDHLTKADNKFKEFDWWLFSKLDESLDEVYIPYYNPNANKFSHFYPDFIFWLKRGE</sequence>
<organism evidence="1 2">
    <name type="scientific">Methanoliparum thermophilum</name>
    <dbReference type="NCBI Taxonomy" id="2491083"/>
    <lineage>
        <taxon>Archaea</taxon>
        <taxon>Methanobacteriati</taxon>
        <taxon>Methanobacteriota</taxon>
        <taxon>Candidatus Methanoliparia</taxon>
        <taxon>Candidatus Methanoliparales</taxon>
        <taxon>Candidatus Methanoliparaceae</taxon>
        <taxon>Candidatus Methanoliparum</taxon>
    </lineage>
</organism>
<evidence type="ECO:0000313" key="2">
    <source>
        <dbReference type="Proteomes" id="UP000317158"/>
    </source>
</evidence>
<dbReference type="Proteomes" id="UP000317158">
    <property type="component" value="Unassembled WGS sequence"/>
</dbReference>
<name>A0A520KTT3_METT2</name>
<protein>
    <submittedName>
        <fullName evidence="1">Uncharacterized protein</fullName>
    </submittedName>
</protein>
<comment type="caution">
    <text evidence="1">The sequence shown here is derived from an EMBL/GenBank/DDBJ whole genome shotgun (WGS) entry which is preliminary data.</text>
</comment>
<gene>
    <name evidence="1" type="ORF">EF806_00940</name>
</gene>
<dbReference type="AlphaFoldDB" id="A0A520KTT3"/>
<dbReference type="EMBL" id="RXIF01000002">
    <property type="protein sequence ID" value="RZN65489.1"/>
    <property type="molecule type" value="Genomic_DNA"/>
</dbReference>
<reference evidence="1 2" key="1">
    <citation type="journal article" date="2019" name="Nat. Microbiol.">
        <title>Wide diversity of methane and short-chain alkane metabolisms in uncultured archaea.</title>
        <authorList>
            <person name="Borrel G."/>
            <person name="Adam P.S."/>
            <person name="McKay L.J."/>
            <person name="Chen L.X."/>
            <person name="Sierra-Garcia I.N."/>
            <person name="Sieber C.M."/>
            <person name="Letourneur Q."/>
            <person name="Ghozlane A."/>
            <person name="Andersen G.L."/>
            <person name="Li W.J."/>
            <person name="Hallam S.J."/>
            <person name="Muyzer G."/>
            <person name="de Oliveira V.M."/>
            <person name="Inskeep W.P."/>
            <person name="Banfield J.F."/>
            <person name="Gribaldo S."/>
        </authorList>
    </citation>
    <scope>NUCLEOTIDE SEQUENCE [LARGE SCALE GENOMIC DNA]</scope>
    <source>
        <strain evidence="1">NM1a</strain>
    </source>
</reference>
<proteinExistence type="predicted"/>